<feature type="compositionally biased region" description="Acidic residues" evidence="1">
    <location>
        <begin position="320"/>
        <end position="333"/>
    </location>
</feature>
<comment type="caution">
    <text evidence="2">The sequence shown here is derived from an EMBL/GenBank/DDBJ whole genome shotgun (WGS) entry which is preliminary data.</text>
</comment>
<dbReference type="Proteomes" id="UP000675880">
    <property type="component" value="Unassembled WGS sequence"/>
</dbReference>
<dbReference type="InterPro" id="IPR011989">
    <property type="entry name" value="ARM-like"/>
</dbReference>
<evidence type="ECO:0000313" key="2">
    <source>
        <dbReference type="EMBL" id="CAE6781600.1"/>
    </source>
</evidence>
<accession>A0ABN7M299</accession>
<dbReference type="RefSeq" id="WP_213043556.1">
    <property type="nucleotide sequence ID" value="NZ_CAJNBJ010000017.1"/>
</dbReference>
<evidence type="ECO:0008006" key="4">
    <source>
        <dbReference type="Google" id="ProtNLM"/>
    </source>
</evidence>
<dbReference type="SUPFAM" id="SSF48371">
    <property type="entry name" value="ARM repeat"/>
    <property type="match status" value="1"/>
</dbReference>
<dbReference type="InterPro" id="IPR011959">
    <property type="entry name" value="CHP02270"/>
</dbReference>
<evidence type="ECO:0000256" key="1">
    <source>
        <dbReference type="SAM" id="MobiDB-lite"/>
    </source>
</evidence>
<protein>
    <recommendedName>
        <fullName evidence="4">TIGR02270 family protein</fullName>
    </recommendedName>
</protein>
<name>A0ABN7M299_9BACT</name>
<feature type="region of interest" description="Disordered" evidence="1">
    <location>
        <begin position="303"/>
        <end position="333"/>
    </location>
</feature>
<dbReference type="Pfam" id="PF13646">
    <property type="entry name" value="HEAT_2"/>
    <property type="match status" value="1"/>
</dbReference>
<evidence type="ECO:0000313" key="3">
    <source>
        <dbReference type="Proteomes" id="UP000675880"/>
    </source>
</evidence>
<reference evidence="2 3" key="1">
    <citation type="submission" date="2021-02" db="EMBL/GenBank/DDBJ databases">
        <authorList>
            <person name="Han P."/>
        </authorList>
    </citation>
    <scope>NUCLEOTIDE SEQUENCE [LARGE SCALE GENOMIC DNA]</scope>
    <source>
        <strain evidence="2">Candidatus Nitrospira sp. ZN2</strain>
    </source>
</reference>
<dbReference type="InterPro" id="IPR016024">
    <property type="entry name" value="ARM-type_fold"/>
</dbReference>
<proteinExistence type="predicted"/>
<dbReference type="Gene3D" id="1.25.10.10">
    <property type="entry name" value="Leucine-rich Repeat Variant"/>
    <property type="match status" value="1"/>
</dbReference>
<organism evidence="2 3">
    <name type="scientific">Nitrospira defluvii</name>
    <dbReference type="NCBI Taxonomy" id="330214"/>
    <lineage>
        <taxon>Bacteria</taxon>
        <taxon>Pseudomonadati</taxon>
        <taxon>Nitrospirota</taxon>
        <taxon>Nitrospiria</taxon>
        <taxon>Nitrospirales</taxon>
        <taxon>Nitrospiraceae</taxon>
        <taxon>Nitrospira</taxon>
    </lineage>
</organism>
<keyword evidence="3" id="KW-1185">Reference proteome</keyword>
<dbReference type="NCBIfam" id="TIGR02270">
    <property type="entry name" value="TIGR02270 family protein"/>
    <property type="match status" value="1"/>
</dbReference>
<feature type="compositionally biased region" description="Basic and acidic residues" evidence="1">
    <location>
        <begin position="303"/>
        <end position="312"/>
    </location>
</feature>
<gene>
    <name evidence="2" type="ORF">NSPZN2_40783</name>
</gene>
<dbReference type="EMBL" id="CAJNBJ010000017">
    <property type="protein sequence ID" value="CAE6781600.1"/>
    <property type="molecule type" value="Genomic_DNA"/>
</dbReference>
<sequence>MKHIIDNIIQQHAEEAAFLWLLRTNAVRAPHYALKDLAKLDERVEAHLDGLRVAGESGWELCKTALGTEENGEVFAASVMTCESGIESRIQAVCDVVQQKPELSAGLISALGWIPFDQVASQAQRLLSAELPLQQMVGLAAYAAHRQDPGPALKDALSSTDLILKTRALKAAGELGKTSLIPAIKAELTAEDLACRYWAAWSGALLREPAAIPVLQRLAESGHFKREQACAMALRRMSIDQAQAWLRSLASSPEMLRLVVQAAGVTGDPANIPWLIQQMSDPVLARVAGESFTMITGIDLAHDDLDTNRPEDFEAGPTENPEDENIELDPDEDLPWPNPQLIEQWWVTHRLPFTNGTRYLLGKPITVDSLHEVLRTGRQRHRIAAAIELAMRQPGTPLFNTNAPGFRQQALLQAR</sequence>